<accession>A0A093XSY6</accession>
<evidence type="ECO:0000313" key="1">
    <source>
        <dbReference type="EMBL" id="KFX48388.1"/>
    </source>
</evidence>
<proteinExistence type="predicted"/>
<dbReference type="AlphaFoldDB" id="A0A093XSY6"/>
<comment type="caution">
    <text evidence="1">The sequence shown here is derived from an EMBL/GenBank/DDBJ whole genome shotgun (WGS) entry which is preliminary data.</text>
</comment>
<dbReference type="EMBL" id="JPOX01000012">
    <property type="protein sequence ID" value="KFX48388.1"/>
    <property type="molecule type" value="Genomic_DNA"/>
</dbReference>
<reference evidence="1" key="2">
    <citation type="journal article" date="2014" name="PLoS Genet.">
        <title>Signature gene expression reveals novel clues to the molecular mechanisms of dimorphic transition in Penicillium marneffei.</title>
        <authorList>
            <person name="Yang E."/>
            <person name="Wang G."/>
            <person name="Cai J."/>
            <person name="Woo P.C."/>
            <person name="Lau S.K."/>
            <person name="Yuen K.-Y."/>
            <person name="Chow W.-N."/>
            <person name="Lin X."/>
        </authorList>
    </citation>
    <scope>NUCLEOTIDE SEQUENCE</scope>
    <source>
        <strain evidence="1">PM1</strain>
    </source>
</reference>
<organism evidence="1">
    <name type="scientific">Talaromyces marneffei PM1</name>
    <dbReference type="NCBI Taxonomy" id="1077442"/>
    <lineage>
        <taxon>Eukaryota</taxon>
        <taxon>Fungi</taxon>
        <taxon>Dikarya</taxon>
        <taxon>Ascomycota</taxon>
        <taxon>Pezizomycotina</taxon>
        <taxon>Eurotiomycetes</taxon>
        <taxon>Eurotiomycetidae</taxon>
        <taxon>Eurotiales</taxon>
        <taxon>Trichocomaceae</taxon>
        <taxon>Talaromyces</taxon>
        <taxon>Talaromyces sect. Talaromyces</taxon>
    </lineage>
</organism>
<sequence length="95" mass="10608">MPNKNFSALDSAASWIPQVLQNEAVIDMDPKRSLGIREIGVGFRLQAPEKSGSRRTVACNGFVLFDDGDIWNVYLTMPQWQLPVGTISSTLVRER</sequence>
<reference key="1">
    <citation type="journal article" date="2014" name="PLoS Genet.">
        <title>Signature Gene Expression Reveals Novel Clues to the Molecular Mechanisms of Dimorphic Transition in Penicillium marneffei.</title>
        <authorList>
            <person name="Yang E."/>
            <person name="Wang G."/>
            <person name="Cai J."/>
            <person name="Woo P.C."/>
            <person name="Lau S.K."/>
            <person name="Yuen K.-Y."/>
            <person name="Chow W.-N."/>
            <person name="Lin X."/>
        </authorList>
    </citation>
    <scope>NUCLEOTIDE SEQUENCE [LARGE SCALE GENOMIC DNA]</scope>
    <source>
        <strain>PM1</strain>
    </source>
</reference>
<name>A0A093XSY6_TALMA</name>
<gene>
    <name evidence="1" type="ORF">GQ26_0121070</name>
</gene>
<protein>
    <submittedName>
        <fullName evidence="1">Uncharacterized protein</fullName>
    </submittedName>
</protein>
<dbReference type="HOGENOM" id="CLU_2374213_0_0_1"/>